<reference evidence="3" key="1">
    <citation type="journal article" date="2005" name="Nature">
        <title>The map-based sequence of the rice genome.</title>
        <authorList>
            <consortium name="International rice genome sequencing project (IRGSP)"/>
            <person name="Matsumoto T."/>
            <person name="Wu J."/>
            <person name="Kanamori H."/>
            <person name="Katayose Y."/>
            <person name="Fujisawa M."/>
            <person name="Namiki N."/>
            <person name="Mizuno H."/>
            <person name="Yamamoto K."/>
            <person name="Antonio B.A."/>
            <person name="Baba T."/>
            <person name="Sakata K."/>
            <person name="Nagamura Y."/>
            <person name="Aoki H."/>
            <person name="Arikawa K."/>
            <person name="Arita K."/>
            <person name="Bito T."/>
            <person name="Chiden Y."/>
            <person name="Fujitsuka N."/>
            <person name="Fukunaka R."/>
            <person name="Hamada M."/>
            <person name="Harada C."/>
            <person name="Hayashi A."/>
            <person name="Hijishita S."/>
            <person name="Honda M."/>
            <person name="Hosokawa S."/>
            <person name="Ichikawa Y."/>
            <person name="Idonuma A."/>
            <person name="Iijima M."/>
            <person name="Ikeda M."/>
            <person name="Ikeno M."/>
            <person name="Ito K."/>
            <person name="Ito S."/>
            <person name="Ito T."/>
            <person name="Ito Y."/>
            <person name="Ito Y."/>
            <person name="Iwabuchi A."/>
            <person name="Kamiya K."/>
            <person name="Karasawa W."/>
            <person name="Kurita K."/>
            <person name="Katagiri S."/>
            <person name="Kikuta A."/>
            <person name="Kobayashi H."/>
            <person name="Kobayashi N."/>
            <person name="Machita K."/>
            <person name="Maehara T."/>
            <person name="Masukawa M."/>
            <person name="Mizubayashi T."/>
            <person name="Mukai Y."/>
            <person name="Nagasaki H."/>
            <person name="Nagata Y."/>
            <person name="Naito S."/>
            <person name="Nakashima M."/>
            <person name="Nakama Y."/>
            <person name="Nakamichi Y."/>
            <person name="Nakamura M."/>
            <person name="Meguro A."/>
            <person name="Negishi M."/>
            <person name="Ohta I."/>
            <person name="Ohta T."/>
            <person name="Okamoto M."/>
            <person name="Ono N."/>
            <person name="Saji S."/>
            <person name="Sakaguchi M."/>
            <person name="Sakai K."/>
            <person name="Shibata M."/>
            <person name="Shimokawa T."/>
            <person name="Song J."/>
            <person name="Takazaki Y."/>
            <person name="Terasawa K."/>
            <person name="Tsugane M."/>
            <person name="Tsuji K."/>
            <person name="Ueda S."/>
            <person name="Waki K."/>
            <person name="Yamagata H."/>
            <person name="Yamamoto M."/>
            <person name="Yamamoto S."/>
            <person name="Yamane H."/>
            <person name="Yoshiki S."/>
            <person name="Yoshihara R."/>
            <person name="Yukawa K."/>
            <person name="Zhong H."/>
            <person name="Yano M."/>
            <person name="Yuan Q."/>
            <person name="Ouyang S."/>
            <person name="Liu J."/>
            <person name="Jones K.M."/>
            <person name="Gansberger K."/>
            <person name="Moffat K."/>
            <person name="Hill J."/>
            <person name="Bera J."/>
            <person name="Fadrosh D."/>
            <person name="Jin S."/>
            <person name="Johri S."/>
            <person name="Kim M."/>
            <person name="Overton L."/>
            <person name="Reardon M."/>
            <person name="Tsitrin T."/>
            <person name="Vuong H."/>
            <person name="Weaver B."/>
            <person name="Ciecko A."/>
            <person name="Tallon L."/>
            <person name="Jackson J."/>
            <person name="Pai G."/>
            <person name="Aken S.V."/>
            <person name="Utterback T."/>
            <person name="Reidmuller S."/>
            <person name="Feldblyum T."/>
            <person name="Hsiao J."/>
            <person name="Zismann V."/>
            <person name="Iobst S."/>
            <person name="de Vazeille A.R."/>
            <person name="Buell C.R."/>
            <person name="Ying K."/>
            <person name="Li Y."/>
            <person name="Lu T."/>
            <person name="Huang Y."/>
            <person name="Zhao Q."/>
            <person name="Feng Q."/>
            <person name="Zhang L."/>
            <person name="Zhu J."/>
            <person name="Weng Q."/>
            <person name="Mu J."/>
            <person name="Lu Y."/>
            <person name="Fan D."/>
            <person name="Liu Y."/>
            <person name="Guan J."/>
            <person name="Zhang Y."/>
            <person name="Yu S."/>
            <person name="Liu X."/>
            <person name="Zhang Y."/>
            <person name="Hong G."/>
            <person name="Han B."/>
            <person name="Choisne N."/>
            <person name="Demange N."/>
            <person name="Orjeda G."/>
            <person name="Samain S."/>
            <person name="Cattolico L."/>
            <person name="Pelletier E."/>
            <person name="Couloux A."/>
            <person name="Segurens B."/>
            <person name="Wincker P."/>
            <person name="D'Hont A."/>
            <person name="Scarpelli C."/>
            <person name="Weissenbach J."/>
            <person name="Salanoubat M."/>
            <person name="Quetier F."/>
            <person name="Yu Y."/>
            <person name="Kim H.R."/>
            <person name="Rambo T."/>
            <person name="Currie J."/>
            <person name="Collura K."/>
            <person name="Luo M."/>
            <person name="Yang T."/>
            <person name="Ammiraju J.S.S."/>
            <person name="Engler F."/>
            <person name="Soderlund C."/>
            <person name="Wing R.A."/>
            <person name="Palmer L.E."/>
            <person name="de la Bastide M."/>
            <person name="Spiegel L."/>
            <person name="Nascimento L."/>
            <person name="Zutavern T."/>
            <person name="O'Shaughnessy A."/>
            <person name="Dike S."/>
            <person name="Dedhia N."/>
            <person name="Preston R."/>
            <person name="Balija V."/>
            <person name="McCombie W.R."/>
            <person name="Chow T."/>
            <person name="Chen H."/>
            <person name="Chung M."/>
            <person name="Chen C."/>
            <person name="Shaw J."/>
            <person name="Wu H."/>
            <person name="Hsiao K."/>
            <person name="Chao Y."/>
            <person name="Chu M."/>
            <person name="Cheng C."/>
            <person name="Hour A."/>
            <person name="Lee P."/>
            <person name="Lin S."/>
            <person name="Lin Y."/>
            <person name="Liou J."/>
            <person name="Liu S."/>
            <person name="Hsing Y."/>
            <person name="Raghuvanshi S."/>
            <person name="Mohanty A."/>
            <person name="Bharti A.K."/>
            <person name="Gaur A."/>
            <person name="Gupta V."/>
            <person name="Kumar D."/>
            <person name="Ravi V."/>
            <person name="Vij S."/>
            <person name="Kapur A."/>
            <person name="Khurana P."/>
            <person name="Khurana P."/>
            <person name="Khurana J.P."/>
            <person name="Tyagi A.K."/>
            <person name="Gaikwad K."/>
            <person name="Singh A."/>
            <person name="Dalal V."/>
            <person name="Srivastava S."/>
            <person name="Dixit A."/>
            <person name="Pal A.K."/>
            <person name="Ghazi I.A."/>
            <person name="Yadav M."/>
            <person name="Pandit A."/>
            <person name="Bhargava A."/>
            <person name="Sureshbabu K."/>
            <person name="Batra K."/>
            <person name="Sharma T.R."/>
            <person name="Mohapatra T."/>
            <person name="Singh N.K."/>
            <person name="Messing J."/>
            <person name="Nelson A.B."/>
            <person name="Fuks G."/>
            <person name="Kavchok S."/>
            <person name="Keizer G."/>
            <person name="Linton E."/>
            <person name="Llaca V."/>
            <person name="Song R."/>
            <person name="Tanyolac B."/>
            <person name="Young S."/>
            <person name="Ho-Il K."/>
            <person name="Hahn J.H."/>
            <person name="Sangsakoo G."/>
            <person name="Vanavichit A."/>
            <person name="de Mattos Luiz.A.T."/>
            <person name="Zimmer P.D."/>
            <person name="Malone G."/>
            <person name="Dellagostin O."/>
            <person name="de Oliveira A.C."/>
            <person name="Bevan M."/>
            <person name="Bancroft I."/>
            <person name="Minx P."/>
            <person name="Cordum H."/>
            <person name="Wilson R."/>
            <person name="Cheng Z."/>
            <person name="Jin W."/>
            <person name="Jiang J."/>
            <person name="Leong S.A."/>
            <person name="Iwama H."/>
            <person name="Gojobori T."/>
            <person name="Itoh T."/>
            <person name="Niimura Y."/>
            <person name="Fujii Y."/>
            <person name="Habara T."/>
            <person name="Sakai H."/>
            <person name="Sato Y."/>
            <person name="Wilson G."/>
            <person name="Kumar K."/>
            <person name="McCouch S."/>
            <person name="Juretic N."/>
            <person name="Hoen D."/>
            <person name="Wright S."/>
            <person name="Bruskiewich R."/>
            <person name="Bureau T."/>
            <person name="Miyao A."/>
            <person name="Hirochika H."/>
            <person name="Nishikawa T."/>
            <person name="Kadowaki K."/>
            <person name="Sugiura M."/>
            <person name="Burr B."/>
            <person name="Sasaki T."/>
        </authorList>
    </citation>
    <scope>NUCLEOTIDE SEQUENCE [LARGE SCALE GENOMIC DNA]</scope>
    <source>
        <strain evidence="3">cv. Nipponbare</strain>
    </source>
</reference>
<proteinExistence type="predicted"/>
<evidence type="ECO:0000313" key="3">
    <source>
        <dbReference type="Proteomes" id="UP000000763"/>
    </source>
</evidence>
<name>Q94LF8_ORYSJ</name>
<evidence type="ECO:0000256" key="1">
    <source>
        <dbReference type="SAM" id="MobiDB-lite"/>
    </source>
</evidence>
<feature type="region of interest" description="Disordered" evidence="1">
    <location>
        <begin position="130"/>
        <end position="159"/>
    </location>
</feature>
<evidence type="ECO:0000313" key="2">
    <source>
        <dbReference type="EMBL" id="AAK52563.1"/>
    </source>
</evidence>
<protein>
    <submittedName>
        <fullName evidence="2">Uncharacterized protein</fullName>
    </submittedName>
</protein>
<feature type="compositionally biased region" description="Gly residues" evidence="1">
    <location>
        <begin position="135"/>
        <end position="152"/>
    </location>
</feature>
<sequence length="216" mass="22292">MKYQKCPWAHISALSPISSHLSLYSLSEACSHGEASVAAEMARTAASGVKRGSSGGGRAHGRRSGIIGRAEWQQWRASARQARTGRASATCLAISVAVLSGLAVVRTAGGAARADATARVDAAAGCSARRAVGGRQRGGHGCRGGHEGGGGRSHARTRQLARWEPWGACRSRQPPATAALATRSLAAAATPLGRALIHHHRRPAPLRRSPSSPSPP</sequence>
<accession>Q94LF8</accession>
<reference evidence="3" key="2">
    <citation type="journal article" date="2008" name="Nucleic Acids Res.">
        <title>The rice annotation project database (RAP-DB): 2008 update.</title>
        <authorList>
            <consortium name="The rice annotation project (RAP)"/>
        </authorList>
    </citation>
    <scope>GENOME REANNOTATION</scope>
    <source>
        <strain evidence="3">cv. Nipponbare</strain>
    </source>
</reference>
<dbReference type="Proteomes" id="UP000000763">
    <property type="component" value="Chromosome 3"/>
</dbReference>
<gene>
    <name evidence="2" type="primary">OSJNBb0004M10.20</name>
</gene>
<dbReference type="AlphaFoldDB" id="Q94LF8"/>
<organism evidence="2 3">
    <name type="scientific">Oryza sativa subsp. japonica</name>
    <name type="common">Rice</name>
    <dbReference type="NCBI Taxonomy" id="39947"/>
    <lineage>
        <taxon>Eukaryota</taxon>
        <taxon>Viridiplantae</taxon>
        <taxon>Streptophyta</taxon>
        <taxon>Embryophyta</taxon>
        <taxon>Tracheophyta</taxon>
        <taxon>Spermatophyta</taxon>
        <taxon>Magnoliopsida</taxon>
        <taxon>Liliopsida</taxon>
        <taxon>Poales</taxon>
        <taxon>Poaceae</taxon>
        <taxon>BOP clade</taxon>
        <taxon>Oryzoideae</taxon>
        <taxon>Oryzeae</taxon>
        <taxon>Oryzinae</taxon>
        <taxon>Oryza</taxon>
        <taxon>Oryza sativa</taxon>
    </lineage>
</organism>
<dbReference type="EMBL" id="AC079853">
    <property type="protein sequence ID" value="AAK52563.1"/>
    <property type="molecule type" value="Genomic_DNA"/>
</dbReference>